<dbReference type="CDD" id="cd00093">
    <property type="entry name" value="HTH_XRE"/>
    <property type="match status" value="1"/>
</dbReference>
<comment type="caution">
    <text evidence="4">The sequence shown here is derived from an EMBL/GenBank/DDBJ whole genome shotgun (WGS) entry which is preliminary data.</text>
</comment>
<gene>
    <name evidence="4" type="ORF">DW811_10550</name>
</gene>
<dbReference type="AlphaFoldDB" id="A0A414D957"/>
<keyword evidence="2" id="KW-0472">Membrane</keyword>
<dbReference type="PANTHER" id="PTHR46558:SF4">
    <property type="entry name" value="DNA-BIDING PHAGE PROTEIN"/>
    <property type="match status" value="1"/>
</dbReference>
<dbReference type="InterPro" id="IPR010982">
    <property type="entry name" value="Lambda_DNA-bd_dom_sf"/>
</dbReference>
<dbReference type="GO" id="GO:0003677">
    <property type="term" value="F:DNA binding"/>
    <property type="evidence" value="ECO:0007669"/>
    <property type="project" value="UniProtKB-KW"/>
</dbReference>
<dbReference type="PANTHER" id="PTHR46558">
    <property type="entry name" value="TRACRIPTIONAL REGULATORY PROTEIN-RELATED-RELATED"/>
    <property type="match status" value="1"/>
</dbReference>
<dbReference type="Gene3D" id="1.10.260.40">
    <property type="entry name" value="lambda repressor-like DNA-binding domains"/>
    <property type="match status" value="1"/>
</dbReference>
<dbReference type="PROSITE" id="PS50943">
    <property type="entry name" value="HTH_CROC1"/>
    <property type="match status" value="1"/>
</dbReference>
<feature type="domain" description="HTH cro/C1-type" evidence="3">
    <location>
        <begin position="7"/>
        <end position="61"/>
    </location>
</feature>
<evidence type="ECO:0000256" key="1">
    <source>
        <dbReference type="ARBA" id="ARBA00023125"/>
    </source>
</evidence>
<dbReference type="RefSeq" id="WP_118148954.1">
    <property type="nucleotide sequence ID" value="NZ_QRNP01000030.1"/>
</dbReference>
<dbReference type="SMART" id="SM00530">
    <property type="entry name" value="HTH_XRE"/>
    <property type="match status" value="1"/>
</dbReference>
<name>A0A414D957_9FIRM</name>
<evidence type="ECO:0000313" key="5">
    <source>
        <dbReference type="Proteomes" id="UP000284794"/>
    </source>
</evidence>
<evidence type="ECO:0000313" key="4">
    <source>
        <dbReference type="EMBL" id="RHD07061.1"/>
    </source>
</evidence>
<keyword evidence="1" id="KW-0238">DNA-binding</keyword>
<feature type="transmembrane region" description="Helical" evidence="2">
    <location>
        <begin position="109"/>
        <end position="129"/>
    </location>
</feature>
<accession>A0A414D957</accession>
<dbReference type="Pfam" id="PF01381">
    <property type="entry name" value="HTH_3"/>
    <property type="match status" value="1"/>
</dbReference>
<feature type="transmembrane region" description="Helical" evidence="2">
    <location>
        <begin position="141"/>
        <end position="161"/>
    </location>
</feature>
<dbReference type="EMBL" id="QSIS01000015">
    <property type="protein sequence ID" value="RHD07061.1"/>
    <property type="molecule type" value="Genomic_DNA"/>
</dbReference>
<proteinExistence type="predicted"/>
<keyword evidence="2" id="KW-0812">Transmembrane</keyword>
<dbReference type="InterPro" id="IPR001387">
    <property type="entry name" value="Cro/C1-type_HTH"/>
</dbReference>
<keyword evidence="2" id="KW-1133">Transmembrane helix</keyword>
<evidence type="ECO:0000259" key="3">
    <source>
        <dbReference type="PROSITE" id="PS50943"/>
    </source>
</evidence>
<dbReference type="Proteomes" id="UP000284794">
    <property type="component" value="Unassembled WGS sequence"/>
</dbReference>
<organism evidence="4 5">
    <name type="scientific">Lachnospira eligens</name>
    <dbReference type="NCBI Taxonomy" id="39485"/>
    <lineage>
        <taxon>Bacteria</taxon>
        <taxon>Bacillati</taxon>
        <taxon>Bacillota</taxon>
        <taxon>Clostridia</taxon>
        <taxon>Lachnospirales</taxon>
        <taxon>Lachnospiraceae</taxon>
        <taxon>Lachnospira</taxon>
    </lineage>
</organism>
<evidence type="ECO:0000256" key="2">
    <source>
        <dbReference type="SAM" id="Phobius"/>
    </source>
</evidence>
<protein>
    <submittedName>
        <fullName evidence="4">XRE family transcriptional regulator</fullName>
    </submittedName>
</protein>
<reference evidence="4 5" key="1">
    <citation type="submission" date="2018-08" db="EMBL/GenBank/DDBJ databases">
        <title>A genome reference for cultivated species of the human gut microbiota.</title>
        <authorList>
            <person name="Zou Y."/>
            <person name="Xue W."/>
            <person name="Luo G."/>
        </authorList>
    </citation>
    <scope>NUCLEOTIDE SEQUENCE [LARGE SCALE GENOMIC DNA]</scope>
    <source>
        <strain evidence="4 5">AM32-2AC</strain>
    </source>
</reference>
<sequence>MQLGQMIVKMRKDYGLTQDDFAQKFNVTRQTVSNWENEKSYPDLLTLVRISDEFDCSLDVMLKENNAVTEDLNKKIKYGEESALIGGISSICLFIIAIIMIVLQYGSPYMWVTFLLIAFLNTKAISITLDNVKKEGRKTIVLFLGFFCIVALLVFGVISYIR</sequence>
<feature type="transmembrane region" description="Helical" evidence="2">
    <location>
        <begin position="83"/>
        <end position="103"/>
    </location>
</feature>
<dbReference type="SUPFAM" id="SSF47413">
    <property type="entry name" value="lambda repressor-like DNA-binding domains"/>
    <property type="match status" value="1"/>
</dbReference>